<name>A0AAV1Q5E5_SCOSC</name>
<dbReference type="GO" id="GO:0061630">
    <property type="term" value="F:ubiquitin protein ligase activity"/>
    <property type="evidence" value="ECO:0007669"/>
    <property type="project" value="TreeGrafter"/>
</dbReference>
<dbReference type="InterPro" id="IPR018487">
    <property type="entry name" value="Hemopexin-like_repeat"/>
</dbReference>
<feature type="repeat" description="NHL" evidence="13">
    <location>
        <begin position="509"/>
        <end position="552"/>
    </location>
</feature>
<feature type="repeat" description="Hemopexin" evidence="14">
    <location>
        <begin position="951"/>
        <end position="996"/>
    </location>
</feature>
<feature type="region of interest" description="Disordered" evidence="16">
    <location>
        <begin position="231"/>
        <end position="310"/>
    </location>
</feature>
<dbReference type="EMBL" id="CAWUFR010000507">
    <property type="protein sequence ID" value="CAK6978669.1"/>
    <property type="molecule type" value="Genomic_DNA"/>
</dbReference>
<dbReference type="PROSITE" id="PS51125">
    <property type="entry name" value="NHL"/>
    <property type="match status" value="3"/>
</dbReference>
<keyword evidence="7" id="KW-0349">Heme</keyword>
<evidence type="ECO:0000256" key="2">
    <source>
        <dbReference type="ARBA" id="ARBA00004613"/>
    </source>
</evidence>
<dbReference type="GO" id="GO:0046872">
    <property type="term" value="F:metal ion binding"/>
    <property type="evidence" value="ECO:0007669"/>
    <property type="project" value="UniProtKB-KW"/>
</dbReference>
<feature type="repeat" description="NHL" evidence="13">
    <location>
        <begin position="759"/>
        <end position="790"/>
    </location>
</feature>
<dbReference type="PANTHER" id="PTHR24104">
    <property type="entry name" value="E3 UBIQUITIN-PROTEIN LIGASE NHLRC1-RELATED"/>
    <property type="match status" value="1"/>
</dbReference>
<evidence type="ECO:0000256" key="11">
    <source>
        <dbReference type="ARBA" id="ARBA00023004"/>
    </source>
</evidence>
<dbReference type="CDD" id="cd14961">
    <property type="entry name" value="NHL_TRIM32_like"/>
    <property type="match status" value="1"/>
</dbReference>
<evidence type="ECO:0000256" key="10">
    <source>
        <dbReference type="ARBA" id="ARBA00022737"/>
    </source>
</evidence>
<evidence type="ECO:0000256" key="6">
    <source>
        <dbReference type="ARBA" id="ARBA00022525"/>
    </source>
</evidence>
<feature type="region of interest" description="Disordered" evidence="16">
    <location>
        <begin position="351"/>
        <end position="376"/>
    </location>
</feature>
<comment type="similarity">
    <text evidence="3">Belongs to the hemopexin family.</text>
</comment>
<gene>
    <name evidence="17" type="ORF">FSCOSCO3_A007821</name>
</gene>
<evidence type="ECO:0000256" key="16">
    <source>
        <dbReference type="SAM" id="MobiDB-lite"/>
    </source>
</evidence>
<keyword evidence="6" id="KW-0964">Secreted</keyword>
<evidence type="ECO:0000256" key="13">
    <source>
        <dbReference type="PROSITE-ProRule" id="PRU00504"/>
    </source>
</evidence>
<evidence type="ECO:0000256" key="12">
    <source>
        <dbReference type="ARBA" id="ARBA00023180"/>
    </source>
</evidence>
<comment type="subcellular location">
    <subcellularLocation>
        <location evidence="2">Secreted</location>
    </subcellularLocation>
</comment>
<dbReference type="InterPro" id="IPR001258">
    <property type="entry name" value="NHL_repeat"/>
</dbReference>
<reference evidence="17 18" key="1">
    <citation type="submission" date="2024-01" db="EMBL/GenBank/DDBJ databases">
        <authorList>
            <person name="Alioto T."/>
            <person name="Alioto T."/>
            <person name="Gomez Garrido J."/>
        </authorList>
    </citation>
    <scope>NUCLEOTIDE SEQUENCE [LARGE SCALE GENOMIC DNA]</scope>
</reference>
<keyword evidence="8" id="KW-0479">Metal-binding</keyword>
<keyword evidence="15" id="KW-0175">Coiled coil</keyword>
<sequence length="1030" mass="113903">MLMRSHSERRALLGFSALLTHSTPKERDVNSSPLSITSQESIFTPLSLTSPPPWVTQALSNLEQGERELQSLRERQQAEVEEVNRELDNAMIEAQREERRLLAKVEQDHREAQRHFSQVKRENAAAVRVVQSLVDQQLRKMGQLKEQIHRSGSTASGSNKNQLQRGVAEVTQPWEISLTMKRVTFAPSPESKTLSLGEVDVREQGMTYPIGVCGVQGQKCALHSGDTTFSNITPLEIRKEPQPNRSGQKSSPEETNKTNRGSMRVVRKLRLSSSTENEDELKSPPLKSPTPRHCGVSESSQDEEVESLCSDTQGQDLFLAIPPISSQEESEGDECDGRQYGAKRRFTLKALSKKKTSNESSMDSGSPPSPVDSEDSCYTYTVNTQVNGSLKQEHCHSMSIADLSGTQRPLINGDKGECGGIRKVNRMRLASETSTLDEPHSRSQIPVTQGSGLNRASRSLSMSAIEGDKLHQAKESQQNNKDKKERVVSALRELDEEVGSTALDSAYLIKQFGKQGSGRTDFNLPSGVHATVKGQLFVVDCGNARIQVTDLQKNVVQQVSPSGSERSSRICNYFDVAVNSKGLIALTCAAERAVLVFSRHGRLLQTFGGTMIGSTNEELDAPRGVTVTYEDEFLVADIKRGTLTVLKLDPKTGARLERTVVTGYHRPYLVAACLTTGLMAVSERGNETGRVPCIRVLEPGWNTIRILGVCSGLGPVLTCPWGLCIDSDGDVIVADWGKQHHRVFLYPSKGVGWPVVTDNLCSPRGLALLPDGHMVISDSMNHCIKIYRYKHQPDAAVAAVPDRCAGIEFDAVTPDEKGTHFFFKGSYLWNGFRGDAQRSNLTFRELDDIHSIGHVDAAFRMHSKDNPDDHDHVYFFQNDKVFSYYAHTLENGYPKSIQEDFPGIPTHLDAAVECPKGECSADSVLFFKGDDVYVYDIATKTVKTKTWPHLPACTSALRWLEHYYCFHGQNFTRFNPVSGEVSAAYPKDARHYFMSCPNFGHGGGYTVPKCSESKIDAITTDDAGKTYIFA</sequence>
<dbReference type="GO" id="GO:0000209">
    <property type="term" value="P:protein polyubiquitination"/>
    <property type="evidence" value="ECO:0007669"/>
    <property type="project" value="TreeGrafter"/>
</dbReference>
<feature type="non-terminal residue" evidence="17">
    <location>
        <position position="1030"/>
    </location>
</feature>
<dbReference type="InterPro" id="IPR011042">
    <property type="entry name" value="6-blade_b-propeller_TolB-like"/>
</dbReference>
<dbReference type="Pfam" id="PF01436">
    <property type="entry name" value="NHL"/>
    <property type="match status" value="2"/>
</dbReference>
<feature type="repeat" description="Hemopexin" evidence="14">
    <location>
        <begin position="852"/>
        <end position="904"/>
    </location>
</feature>
<feature type="region of interest" description="Disordered" evidence="16">
    <location>
        <begin position="146"/>
        <end position="166"/>
    </location>
</feature>
<dbReference type="FunFam" id="2.110.10.10:FF:000009">
    <property type="entry name" value="Hemopexin"/>
    <property type="match status" value="1"/>
</dbReference>
<evidence type="ECO:0000256" key="5">
    <source>
        <dbReference type="ARBA" id="ARBA00022448"/>
    </source>
</evidence>
<evidence type="ECO:0000256" key="4">
    <source>
        <dbReference type="ARBA" id="ARBA00013632"/>
    </source>
</evidence>
<dbReference type="Gene3D" id="2.110.10.10">
    <property type="entry name" value="Hemopexin-like domain"/>
    <property type="match status" value="1"/>
</dbReference>
<keyword evidence="10" id="KW-0677">Repeat</keyword>
<evidence type="ECO:0000256" key="3">
    <source>
        <dbReference type="ARBA" id="ARBA00011072"/>
    </source>
</evidence>
<evidence type="ECO:0000313" key="18">
    <source>
        <dbReference type="Proteomes" id="UP001314229"/>
    </source>
</evidence>
<evidence type="ECO:0000256" key="8">
    <source>
        <dbReference type="ARBA" id="ARBA00022723"/>
    </source>
</evidence>
<feature type="repeat" description="NHL" evidence="13">
    <location>
        <begin position="717"/>
        <end position="749"/>
    </location>
</feature>
<dbReference type="SUPFAM" id="SSF50923">
    <property type="entry name" value="Hemopexin-like domain"/>
    <property type="match status" value="1"/>
</dbReference>
<dbReference type="CDD" id="cd00094">
    <property type="entry name" value="HX"/>
    <property type="match status" value="1"/>
</dbReference>
<dbReference type="InterPro" id="IPR036375">
    <property type="entry name" value="Hemopexin-like_dom_sf"/>
</dbReference>
<feature type="coiled-coil region" evidence="15">
    <location>
        <begin position="55"/>
        <end position="122"/>
    </location>
</feature>
<dbReference type="PROSITE" id="PS51642">
    <property type="entry name" value="HEMOPEXIN_2"/>
    <property type="match status" value="3"/>
</dbReference>
<keyword evidence="18" id="KW-1185">Reference proteome</keyword>
<keyword evidence="12" id="KW-0325">Glycoprotein</keyword>
<feature type="region of interest" description="Disordered" evidence="16">
    <location>
        <begin position="432"/>
        <end position="455"/>
    </location>
</feature>
<feature type="repeat" description="Hemopexin" evidence="14">
    <location>
        <begin position="905"/>
        <end position="950"/>
    </location>
</feature>
<evidence type="ECO:0000256" key="7">
    <source>
        <dbReference type="ARBA" id="ARBA00022617"/>
    </source>
</evidence>
<comment type="caution">
    <text evidence="17">The sequence shown here is derived from an EMBL/GenBank/DDBJ whole genome shotgun (WGS) entry which is preliminary data.</text>
</comment>
<dbReference type="AlphaFoldDB" id="A0AAV1Q5E5"/>
<protein>
    <recommendedName>
        <fullName evidence="4">Hemopexin</fullName>
    </recommendedName>
</protein>
<dbReference type="InterPro" id="IPR050952">
    <property type="entry name" value="TRIM-NHL_E3_ligases"/>
</dbReference>
<accession>A0AAV1Q5E5</accession>
<keyword evidence="11" id="KW-0408">Iron</keyword>
<dbReference type="GO" id="GO:0043161">
    <property type="term" value="P:proteasome-mediated ubiquitin-dependent protein catabolic process"/>
    <property type="evidence" value="ECO:0007669"/>
    <property type="project" value="TreeGrafter"/>
</dbReference>
<evidence type="ECO:0000256" key="15">
    <source>
        <dbReference type="SAM" id="Coils"/>
    </source>
</evidence>
<evidence type="ECO:0000256" key="14">
    <source>
        <dbReference type="PROSITE-ProRule" id="PRU01011"/>
    </source>
</evidence>
<evidence type="ECO:0000256" key="9">
    <source>
        <dbReference type="ARBA" id="ARBA00022729"/>
    </source>
</evidence>
<evidence type="ECO:0000313" key="17">
    <source>
        <dbReference type="EMBL" id="CAK6978669.1"/>
    </source>
</evidence>
<comment type="function">
    <text evidence="1">Binds heme and transports it to the liver for breakdown and iron recovery, after which the free hemopexin returns to the circulation.</text>
</comment>
<feature type="compositionally biased region" description="Polar residues" evidence="16">
    <location>
        <begin position="150"/>
        <end position="164"/>
    </location>
</feature>
<dbReference type="PANTHER" id="PTHR24104:SF53">
    <property type="match status" value="1"/>
</dbReference>
<dbReference type="Proteomes" id="UP001314229">
    <property type="component" value="Unassembled WGS sequence"/>
</dbReference>
<dbReference type="Pfam" id="PF00045">
    <property type="entry name" value="Hemopexin"/>
    <property type="match status" value="1"/>
</dbReference>
<evidence type="ECO:0000256" key="1">
    <source>
        <dbReference type="ARBA" id="ARBA00002031"/>
    </source>
</evidence>
<keyword evidence="5" id="KW-0813">Transport</keyword>
<dbReference type="GO" id="GO:0005576">
    <property type="term" value="C:extracellular region"/>
    <property type="evidence" value="ECO:0007669"/>
    <property type="project" value="UniProtKB-SubCell"/>
</dbReference>
<proteinExistence type="inferred from homology"/>
<keyword evidence="9" id="KW-0732">Signal</keyword>
<organism evidence="17 18">
    <name type="scientific">Scomber scombrus</name>
    <name type="common">Atlantic mackerel</name>
    <name type="synonym">Scomber vernalis</name>
    <dbReference type="NCBI Taxonomy" id="13677"/>
    <lineage>
        <taxon>Eukaryota</taxon>
        <taxon>Metazoa</taxon>
        <taxon>Chordata</taxon>
        <taxon>Craniata</taxon>
        <taxon>Vertebrata</taxon>
        <taxon>Euteleostomi</taxon>
        <taxon>Actinopterygii</taxon>
        <taxon>Neopterygii</taxon>
        <taxon>Teleostei</taxon>
        <taxon>Neoteleostei</taxon>
        <taxon>Acanthomorphata</taxon>
        <taxon>Pelagiaria</taxon>
        <taxon>Scombriformes</taxon>
        <taxon>Scombridae</taxon>
        <taxon>Scomber</taxon>
    </lineage>
</organism>
<dbReference type="InterPro" id="IPR000585">
    <property type="entry name" value="Hemopexin-like_dom"/>
</dbReference>
<dbReference type="SUPFAM" id="SSF101898">
    <property type="entry name" value="NHL repeat"/>
    <property type="match status" value="1"/>
</dbReference>
<dbReference type="Gene3D" id="2.120.10.30">
    <property type="entry name" value="TolB, C-terminal domain"/>
    <property type="match status" value="1"/>
</dbReference>
<dbReference type="SMART" id="SM00120">
    <property type="entry name" value="HX"/>
    <property type="match status" value="4"/>
</dbReference>